<dbReference type="Proteomes" id="UP000607653">
    <property type="component" value="Unassembled WGS sequence"/>
</dbReference>
<gene>
    <name evidence="2" type="ORF">HUJ06_019102</name>
</gene>
<evidence type="ECO:0000313" key="2">
    <source>
        <dbReference type="EMBL" id="DAD49165.1"/>
    </source>
</evidence>
<evidence type="ECO:0000259" key="1">
    <source>
        <dbReference type="SMART" id="SM01162"/>
    </source>
</evidence>
<comment type="caution">
    <text evidence="2">The sequence shown here is derived from an EMBL/GenBank/DDBJ whole genome shotgun (WGS) entry which is preliminary data.</text>
</comment>
<evidence type="ECO:0000313" key="3">
    <source>
        <dbReference type="Proteomes" id="UP000607653"/>
    </source>
</evidence>
<reference evidence="2 3" key="1">
    <citation type="journal article" date="2020" name="Mol. Biol. Evol.">
        <title>Distinct Expression and Methylation Patterns for Genes with Different Fates following a Single Whole-Genome Duplication in Flowering Plants.</title>
        <authorList>
            <person name="Shi T."/>
            <person name="Rahmani R.S."/>
            <person name="Gugger P.F."/>
            <person name="Wang M."/>
            <person name="Li H."/>
            <person name="Zhang Y."/>
            <person name="Li Z."/>
            <person name="Wang Q."/>
            <person name="Van de Peer Y."/>
            <person name="Marchal K."/>
            <person name="Chen J."/>
        </authorList>
    </citation>
    <scope>NUCLEOTIDE SEQUENCE [LARGE SCALE GENOMIC DNA]</scope>
    <source>
        <tissue evidence="2">Leaf</tissue>
    </source>
</reference>
<dbReference type="AlphaFoldDB" id="A0A823A0S5"/>
<dbReference type="PANTHER" id="PTHR46651:SF1">
    <property type="entry name" value="SMALL MUTS RELATED FAMILY PROTEIN"/>
    <property type="match status" value="1"/>
</dbReference>
<accession>A0A823A0S5</accession>
<dbReference type="InterPro" id="IPR013899">
    <property type="entry name" value="DUF1771"/>
</dbReference>
<feature type="domain" description="DUF1771" evidence="1">
    <location>
        <begin position="1"/>
        <end position="63"/>
    </location>
</feature>
<dbReference type="EMBL" id="DUZY01000008">
    <property type="protein sequence ID" value="DAD49165.1"/>
    <property type="molecule type" value="Genomic_DNA"/>
</dbReference>
<dbReference type="PANTHER" id="PTHR46651">
    <property type="entry name" value="POLYADENYLATE-BINDING PROTEIN-INTERACTING PROTEIN 7"/>
    <property type="match status" value="1"/>
</dbReference>
<organism evidence="2 3">
    <name type="scientific">Nelumbo nucifera</name>
    <name type="common">Sacred lotus</name>
    <dbReference type="NCBI Taxonomy" id="4432"/>
    <lineage>
        <taxon>Eukaryota</taxon>
        <taxon>Viridiplantae</taxon>
        <taxon>Streptophyta</taxon>
        <taxon>Embryophyta</taxon>
        <taxon>Tracheophyta</taxon>
        <taxon>Spermatophyta</taxon>
        <taxon>Magnoliopsida</taxon>
        <taxon>Proteales</taxon>
        <taxon>Nelumbonaceae</taxon>
        <taxon>Nelumbo</taxon>
    </lineage>
</organism>
<proteinExistence type="predicted"/>
<dbReference type="InterPro" id="IPR053242">
    <property type="entry name" value="PAM2-like_domain"/>
</dbReference>
<dbReference type="Pfam" id="PF08590">
    <property type="entry name" value="DUF1771"/>
    <property type="match status" value="1"/>
</dbReference>
<keyword evidence="3" id="KW-1185">Reference proteome</keyword>
<sequence>MLISISALCSPTKIHSFEQARQAYLIGNKALAKELSAKGQLHNAHMKAAHEKAQEAIYRQRLVLSNQPSEDFIAVVLHTWREKSCE</sequence>
<name>A0A823A0S5_NELNU</name>
<dbReference type="SMART" id="SM01162">
    <property type="entry name" value="DUF1771"/>
    <property type="match status" value="1"/>
</dbReference>
<protein>
    <recommendedName>
        <fullName evidence="1">DUF1771 domain-containing protein</fullName>
    </recommendedName>
</protein>